<dbReference type="EMBL" id="QGMJ01000960">
    <property type="protein sequence ID" value="TVY32693.1"/>
    <property type="molecule type" value="Genomic_DNA"/>
</dbReference>
<dbReference type="Proteomes" id="UP000462212">
    <property type="component" value="Unassembled WGS sequence"/>
</dbReference>
<gene>
    <name evidence="2" type="primary">E13B_0</name>
    <name evidence="2" type="ORF">LSUB1_G008112</name>
</gene>
<dbReference type="OrthoDB" id="10058186at2759"/>
<dbReference type="PROSITE" id="PS52006">
    <property type="entry name" value="GH64"/>
    <property type="match status" value="1"/>
</dbReference>
<evidence type="ECO:0000313" key="3">
    <source>
        <dbReference type="Proteomes" id="UP000462212"/>
    </source>
</evidence>
<reference evidence="2 3" key="1">
    <citation type="submission" date="2018-05" db="EMBL/GenBank/DDBJ databases">
        <title>Genome sequencing and assembly of the regulated plant pathogen Lachnellula willkommii and related sister species for the development of diagnostic species identification markers.</title>
        <authorList>
            <person name="Giroux E."/>
            <person name="Bilodeau G."/>
        </authorList>
    </citation>
    <scope>NUCLEOTIDE SEQUENCE [LARGE SCALE GENOMIC DNA]</scope>
    <source>
        <strain evidence="2 3">CBS 197.66</strain>
    </source>
</reference>
<sequence>RNRLKHKPSLGNMTGSTLNIALQNASNSSTVYAYITGQAIDNNNALVIMQADGKTPYYPSSPSSTGQPLAQNCAIPLGAPGSTATVTVPRISASRIWFVFDDTLTFLLNPGPGLVEPSISNQSDPNYNKNWGFAEFTFNADQLYANISYVDFVSIPLSMTLLNAAGNTQYVSGIPSDGLATISNALIAQNQSDGAGWDQLVISNNGSVLRAVSPNNGIVLNNSLFSTYYTAYVDAVYAKYSSTPLSIDTQASFGVVQGTVSGSTLTFPSVGSFTKPSTADIFSNSSGPFTTSTPGMAGLTPRLAAAFNRTTLLIDSTQPSTDVSAFYANNPTNHYSRIVHATNLDKRGYAFPYDDVQATGGADQSGAVSDGNPQLLTFAVGGIGAHT</sequence>
<proteinExistence type="predicted"/>
<name>A0A8H8RED2_9HELO</name>
<evidence type="ECO:0000259" key="1">
    <source>
        <dbReference type="PROSITE" id="PS52006"/>
    </source>
</evidence>
<keyword evidence="3" id="KW-1185">Reference proteome</keyword>
<dbReference type="Gene3D" id="2.60.110.10">
    <property type="entry name" value="Thaumatin"/>
    <property type="match status" value="1"/>
</dbReference>
<accession>A0A8H8RED2</accession>
<feature type="domain" description="GH64" evidence="1">
    <location>
        <begin position="10"/>
        <end position="382"/>
    </location>
</feature>
<dbReference type="Pfam" id="PF16483">
    <property type="entry name" value="Glyco_hydro_64"/>
    <property type="match status" value="1"/>
</dbReference>
<dbReference type="InterPro" id="IPR037176">
    <property type="entry name" value="Osmotin/thaumatin-like_sf"/>
</dbReference>
<protein>
    <submittedName>
        <fullName evidence="2">Glucan endo-1,3-beta-glucosidase</fullName>
    </submittedName>
</protein>
<dbReference type="InterPro" id="IPR037398">
    <property type="entry name" value="Glyco_hydro_64_fam"/>
</dbReference>
<comment type="caution">
    <text evidence="2">The sequence shown here is derived from an EMBL/GenBank/DDBJ whole genome shotgun (WGS) entry which is preliminary data.</text>
</comment>
<dbReference type="PANTHER" id="PTHR38165:SF1">
    <property type="entry name" value="GLUCANASE B"/>
    <property type="match status" value="1"/>
</dbReference>
<dbReference type="InterPro" id="IPR032477">
    <property type="entry name" value="Glyco_hydro_64"/>
</dbReference>
<feature type="non-terminal residue" evidence="2">
    <location>
        <position position="1"/>
    </location>
</feature>
<evidence type="ECO:0000313" key="2">
    <source>
        <dbReference type="EMBL" id="TVY32693.1"/>
    </source>
</evidence>
<dbReference type="Gene3D" id="3.30.920.50">
    <property type="entry name" value="Beta-1,3-glucanase, C-terminal domain"/>
    <property type="match status" value="1"/>
</dbReference>
<dbReference type="CDD" id="cd09220">
    <property type="entry name" value="GH64-GluB-like"/>
    <property type="match status" value="1"/>
</dbReference>
<dbReference type="PANTHER" id="PTHR38165">
    <property type="match status" value="1"/>
</dbReference>
<organism evidence="2 3">
    <name type="scientific">Lachnellula subtilissima</name>
    <dbReference type="NCBI Taxonomy" id="602034"/>
    <lineage>
        <taxon>Eukaryota</taxon>
        <taxon>Fungi</taxon>
        <taxon>Dikarya</taxon>
        <taxon>Ascomycota</taxon>
        <taxon>Pezizomycotina</taxon>
        <taxon>Leotiomycetes</taxon>
        <taxon>Helotiales</taxon>
        <taxon>Lachnaceae</taxon>
        <taxon>Lachnellula</taxon>
    </lineage>
</organism>
<dbReference type="AlphaFoldDB" id="A0A8H8RED2"/>
<dbReference type="InterPro" id="IPR042517">
    <property type="entry name" value="Glyco_hydro_64_N_2"/>
</dbReference>